<dbReference type="PRINTS" id="PR00778">
    <property type="entry name" value="HTHARSR"/>
</dbReference>
<dbReference type="Pfam" id="PF12840">
    <property type="entry name" value="HTH_20"/>
    <property type="match status" value="1"/>
</dbReference>
<dbReference type="Pfam" id="PF08241">
    <property type="entry name" value="Methyltransf_11"/>
    <property type="match status" value="1"/>
</dbReference>
<keyword evidence="1" id="KW-0805">Transcription regulation</keyword>
<dbReference type="InterPro" id="IPR051081">
    <property type="entry name" value="HTH_MetalResp_TranReg"/>
</dbReference>
<organism evidence="5 6">
    <name type="scientific">Litorivivens lipolytica</name>
    <dbReference type="NCBI Taxonomy" id="1524264"/>
    <lineage>
        <taxon>Bacteria</taxon>
        <taxon>Pseudomonadati</taxon>
        <taxon>Pseudomonadota</taxon>
        <taxon>Gammaproteobacteria</taxon>
        <taxon>Litorivivens</taxon>
    </lineage>
</organism>
<comment type="caution">
    <text evidence="5">The sequence shown here is derived from an EMBL/GenBank/DDBJ whole genome shotgun (WGS) entry which is preliminary data.</text>
</comment>
<dbReference type="SUPFAM" id="SSF46785">
    <property type="entry name" value="Winged helix' DNA-binding domain"/>
    <property type="match status" value="1"/>
</dbReference>
<feature type="domain" description="HTH arsR-type" evidence="4">
    <location>
        <begin position="10"/>
        <end position="108"/>
    </location>
</feature>
<keyword evidence="3" id="KW-0804">Transcription</keyword>
<dbReference type="CDD" id="cd00090">
    <property type="entry name" value="HTH_ARSR"/>
    <property type="match status" value="1"/>
</dbReference>
<dbReference type="GO" id="GO:0003677">
    <property type="term" value="F:DNA binding"/>
    <property type="evidence" value="ECO:0007669"/>
    <property type="project" value="UniProtKB-KW"/>
</dbReference>
<name>A0A7W4W4L3_9GAMM</name>
<dbReference type="SMART" id="SM00418">
    <property type="entry name" value="HTH_ARSR"/>
    <property type="match status" value="1"/>
</dbReference>
<dbReference type="SUPFAM" id="SSF53335">
    <property type="entry name" value="S-adenosyl-L-methionine-dependent methyltransferases"/>
    <property type="match status" value="1"/>
</dbReference>
<dbReference type="PANTHER" id="PTHR33154:SF33">
    <property type="entry name" value="TRANSCRIPTIONAL REPRESSOR SDPR"/>
    <property type="match status" value="1"/>
</dbReference>
<dbReference type="GO" id="GO:0008757">
    <property type="term" value="F:S-adenosylmethionine-dependent methyltransferase activity"/>
    <property type="evidence" value="ECO:0007669"/>
    <property type="project" value="InterPro"/>
</dbReference>
<dbReference type="InterPro" id="IPR036390">
    <property type="entry name" value="WH_DNA-bd_sf"/>
</dbReference>
<proteinExistence type="predicted"/>
<dbReference type="InterPro" id="IPR029063">
    <property type="entry name" value="SAM-dependent_MTases_sf"/>
</dbReference>
<evidence type="ECO:0000313" key="5">
    <source>
        <dbReference type="EMBL" id="MBB3047351.1"/>
    </source>
</evidence>
<evidence type="ECO:0000256" key="3">
    <source>
        <dbReference type="ARBA" id="ARBA00023163"/>
    </source>
</evidence>
<gene>
    <name evidence="5" type="ORF">FHR99_001587</name>
</gene>
<evidence type="ECO:0000256" key="1">
    <source>
        <dbReference type="ARBA" id="ARBA00023015"/>
    </source>
</evidence>
<evidence type="ECO:0000256" key="2">
    <source>
        <dbReference type="ARBA" id="ARBA00023125"/>
    </source>
</evidence>
<evidence type="ECO:0000259" key="4">
    <source>
        <dbReference type="PROSITE" id="PS50987"/>
    </source>
</evidence>
<dbReference type="AlphaFoldDB" id="A0A7W4W4L3"/>
<dbReference type="Gene3D" id="3.40.50.150">
    <property type="entry name" value="Vaccinia Virus protein VP39"/>
    <property type="match status" value="1"/>
</dbReference>
<dbReference type="PANTHER" id="PTHR33154">
    <property type="entry name" value="TRANSCRIPTIONAL REGULATOR, ARSR FAMILY"/>
    <property type="match status" value="1"/>
</dbReference>
<sequence>MTESALHIRSGNDTRDTLVGLLKAAADQLRLSVLRILRRDTFSVQELSQILDVSQPGMSHHLKILATAGLVTTRREGSTIFYRRAHTAREAELAELQEAILASADLLTLDAVAERQLALINEARAESSRAFFEEHAGEFRRQQEQIVDYSLYGPASAELLGGTQRGGALAVEVGPGEGGFLPELAKRYEGVIALDNASAMLDKSREAAAANGLNNIDFVLADTASAGIDEHSVDCAVINMVLHHVPSPADIVADAARWLKPGGVLSITDLCPHNQSWAKEACGDLWLGIDPDELTDWAAAAGLEEGPAVFLAQKNGFRVQLRQFLKP</sequence>
<reference evidence="5 6" key="1">
    <citation type="submission" date="2020-08" db="EMBL/GenBank/DDBJ databases">
        <title>Genomic Encyclopedia of Type Strains, Phase III (KMG-III): the genomes of soil and plant-associated and newly described type strains.</title>
        <authorList>
            <person name="Whitman W."/>
        </authorList>
    </citation>
    <scope>NUCLEOTIDE SEQUENCE [LARGE SCALE GENOMIC DNA]</scope>
    <source>
        <strain evidence="5 6">CECT 8654</strain>
    </source>
</reference>
<protein>
    <submittedName>
        <fullName evidence="5">ArsR family transcriptional regulator</fullName>
    </submittedName>
</protein>
<dbReference type="InterPro" id="IPR011991">
    <property type="entry name" value="ArsR-like_HTH"/>
</dbReference>
<dbReference type="NCBIfam" id="NF033788">
    <property type="entry name" value="HTH_metalloreg"/>
    <property type="match status" value="1"/>
</dbReference>
<keyword evidence="2" id="KW-0238">DNA-binding</keyword>
<dbReference type="InterPro" id="IPR036388">
    <property type="entry name" value="WH-like_DNA-bd_sf"/>
</dbReference>
<dbReference type="Proteomes" id="UP000537130">
    <property type="component" value="Unassembled WGS sequence"/>
</dbReference>
<evidence type="ECO:0000313" key="6">
    <source>
        <dbReference type="Proteomes" id="UP000537130"/>
    </source>
</evidence>
<dbReference type="CDD" id="cd02440">
    <property type="entry name" value="AdoMet_MTases"/>
    <property type="match status" value="1"/>
</dbReference>
<dbReference type="Gene3D" id="1.10.10.10">
    <property type="entry name" value="Winged helix-like DNA-binding domain superfamily/Winged helix DNA-binding domain"/>
    <property type="match status" value="1"/>
</dbReference>
<dbReference type="InterPro" id="IPR013216">
    <property type="entry name" value="Methyltransf_11"/>
</dbReference>
<keyword evidence="6" id="KW-1185">Reference proteome</keyword>
<dbReference type="EMBL" id="JACHWY010000001">
    <property type="protein sequence ID" value="MBB3047351.1"/>
    <property type="molecule type" value="Genomic_DNA"/>
</dbReference>
<dbReference type="InterPro" id="IPR001845">
    <property type="entry name" value="HTH_ArsR_DNA-bd_dom"/>
</dbReference>
<dbReference type="RefSeq" id="WP_183409981.1">
    <property type="nucleotide sequence ID" value="NZ_JACHWY010000001.1"/>
</dbReference>
<accession>A0A7W4W4L3</accession>
<dbReference type="GO" id="GO:0003700">
    <property type="term" value="F:DNA-binding transcription factor activity"/>
    <property type="evidence" value="ECO:0007669"/>
    <property type="project" value="InterPro"/>
</dbReference>
<dbReference type="PROSITE" id="PS50987">
    <property type="entry name" value="HTH_ARSR_2"/>
    <property type="match status" value="1"/>
</dbReference>